<dbReference type="EMBL" id="JAMZIH010005320">
    <property type="protein sequence ID" value="KAJ1675409.1"/>
    <property type="molecule type" value="Genomic_DNA"/>
</dbReference>
<sequence>MLTHRDWDFWDNSPRSVDPKRYDLLSTARAFVLIAIIYTFSVAVYHFAESVPFFTLIITRRWFKRHVERVRNYLEFYQAIKLYIKATVVSAISLVGFAIVFPKTNYSVVGKLSSGSSPTTWDRVLFQVNIIVLFGSIIIGIEKLILKLIATRFHKTAFKERIEKQRYATWVLDRLSRAREAHPATATSPPMLGSFVPPSSVTALGSSYGEKSGVYDAEGAASRKNLLGGSRSVPQAATPQEFSPPTTFSNKSTFTKFFNNNNPGASKGNSPFGFVKRLGKIKDAAIKGGVDVNSREYAARLARKLFSALHGTRNYLIVDDFLPYFDTEEDAIKAFEFFDRDGNGDISKKEMRDRVLTVYRERKALTTALHDMSQIVGKLDNMGMVMALLIIIIIALIVFALDPLKSLATLGTLFVGWSFIFGNTFKTIFECVIFLFMTHPYDPGDIIVVGTSPDWLTVEKVKLLSTVFYRTDGTYTVIPNNFLATQPIYNMRRSKSQSESIPIKFDFSTTPEQLEELKRRMNAFVEANPREFVAPIAFNVDTLTDTHHVTVNVGITHKANFQDGARRWRNRTKFAFALKDAINELKIGFTIPAQTIVATHNDQVNSDDDSDFSDEERGHDGNHAKNKNHKRKPDSPSPFEPSRQHDRNKGNHQHSAQQQHSQSGAADHETQVTNTTRTFITGDLAQTI</sequence>
<reference evidence="1" key="1">
    <citation type="submission" date="2022-06" db="EMBL/GenBank/DDBJ databases">
        <title>Phylogenomic reconstructions and comparative analyses of Kickxellomycotina fungi.</title>
        <authorList>
            <person name="Reynolds N.K."/>
            <person name="Stajich J.E."/>
            <person name="Barry K."/>
            <person name="Grigoriev I.V."/>
            <person name="Crous P."/>
            <person name="Smith M.E."/>
        </authorList>
    </citation>
    <scope>NUCLEOTIDE SEQUENCE</scope>
    <source>
        <strain evidence="1">RSA 2271</strain>
    </source>
</reference>
<name>A0ACC1HM67_9FUNG</name>
<gene>
    <name evidence="1" type="ORF">EV182_001323</name>
</gene>
<comment type="caution">
    <text evidence="1">The sequence shown here is derived from an EMBL/GenBank/DDBJ whole genome shotgun (WGS) entry which is preliminary data.</text>
</comment>
<evidence type="ECO:0000313" key="2">
    <source>
        <dbReference type="Proteomes" id="UP001145114"/>
    </source>
</evidence>
<keyword evidence="2" id="KW-1185">Reference proteome</keyword>
<proteinExistence type="predicted"/>
<evidence type="ECO:0000313" key="1">
    <source>
        <dbReference type="EMBL" id="KAJ1675409.1"/>
    </source>
</evidence>
<organism evidence="1 2">
    <name type="scientific">Spiromyces aspiralis</name>
    <dbReference type="NCBI Taxonomy" id="68401"/>
    <lineage>
        <taxon>Eukaryota</taxon>
        <taxon>Fungi</taxon>
        <taxon>Fungi incertae sedis</taxon>
        <taxon>Zoopagomycota</taxon>
        <taxon>Kickxellomycotina</taxon>
        <taxon>Kickxellomycetes</taxon>
        <taxon>Kickxellales</taxon>
        <taxon>Kickxellaceae</taxon>
        <taxon>Spiromyces</taxon>
    </lineage>
</organism>
<protein>
    <submittedName>
        <fullName evidence="1">Uncharacterized protein</fullName>
    </submittedName>
</protein>
<accession>A0ACC1HM67</accession>
<dbReference type="Proteomes" id="UP001145114">
    <property type="component" value="Unassembled WGS sequence"/>
</dbReference>